<dbReference type="InterPro" id="IPR011004">
    <property type="entry name" value="Trimer_LpxA-like_sf"/>
</dbReference>
<dbReference type="Proteomes" id="UP000324853">
    <property type="component" value="Unassembled WGS sequence"/>
</dbReference>
<dbReference type="PANTHER" id="PTHR43300">
    <property type="entry name" value="ACETYLTRANSFERASE"/>
    <property type="match status" value="1"/>
</dbReference>
<dbReference type="InterPro" id="IPR050179">
    <property type="entry name" value="Trans_hexapeptide_repeat"/>
</dbReference>
<dbReference type="Gene3D" id="2.160.10.10">
    <property type="entry name" value="Hexapeptide repeat proteins"/>
    <property type="match status" value="1"/>
</dbReference>
<dbReference type="InterPro" id="IPR001451">
    <property type="entry name" value="Hexapep"/>
</dbReference>
<dbReference type="PANTHER" id="PTHR43300:SF11">
    <property type="entry name" value="ACETYLTRANSFERASE RV3034C-RELATED"/>
    <property type="match status" value="1"/>
</dbReference>
<evidence type="ECO:0000256" key="1">
    <source>
        <dbReference type="ARBA" id="ARBA00007274"/>
    </source>
</evidence>
<dbReference type="Pfam" id="PF00132">
    <property type="entry name" value="Hexapep"/>
    <property type="match status" value="1"/>
</dbReference>
<dbReference type="GO" id="GO:0016740">
    <property type="term" value="F:transferase activity"/>
    <property type="evidence" value="ECO:0007669"/>
    <property type="project" value="UniProtKB-KW"/>
</dbReference>
<reference evidence="2 3" key="1">
    <citation type="submission" date="2019-08" db="EMBL/GenBank/DDBJ databases">
        <title>Bradyrhizobium hipponensis sp. nov., a rhizobium isolated from a Lupinus angustifolius root nodule in Tunisia.</title>
        <authorList>
            <person name="Off K."/>
            <person name="Rejili M."/>
            <person name="Mars M."/>
            <person name="Brachmann A."/>
            <person name="Marin M."/>
        </authorList>
    </citation>
    <scope>NUCLEOTIDE SEQUENCE [LARGE SCALE GENOMIC DNA]</scope>
    <source>
        <strain evidence="2 3">CTAW11</strain>
    </source>
</reference>
<keyword evidence="2" id="KW-0808">Transferase</keyword>
<protein>
    <submittedName>
        <fullName evidence="2">Chloramphenicol acetyltransferase</fullName>
    </submittedName>
</protein>
<accession>A0A5S4WXL4</accession>
<dbReference type="SUPFAM" id="SSF51161">
    <property type="entry name" value="Trimeric LpxA-like enzymes"/>
    <property type="match status" value="1"/>
</dbReference>
<evidence type="ECO:0000313" key="2">
    <source>
        <dbReference type="EMBL" id="TYL86824.1"/>
    </source>
</evidence>
<evidence type="ECO:0000313" key="3">
    <source>
        <dbReference type="Proteomes" id="UP000324853"/>
    </source>
</evidence>
<dbReference type="CDD" id="cd03349">
    <property type="entry name" value="LbH_XAT"/>
    <property type="match status" value="1"/>
</dbReference>
<organism evidence="2 3">
    <name type="scientific">Bradyrhizobium cytisi</name>
    <dbReference type="NCBI Taxonomy" id="515489"/>
    <lineage>
        <taxon>Bacteria</taxon>
        <taxon>Pseudomonadati</taxon>
        <taxon>Pseudomonadota</taxon>
        <taxon>Alphaproteobacteria</taxon>
        <taxon>Hyphomicrobiales</taxon>
        <taxon>Nitrobacteraceae</taxon>
        <taxon>Bradyrhizobium</taxon>
    </lineage>
</organism>
<dbReference type="OrthoDB" id="9815592at2"/>
<dbReference type="AlphaFoldDB" id="A0A5S4WXL4"/>
<sequence length="218" mass="24047">MAKVLSVQPTIDPSAQLHETRLGAYTEVGARTILHEVAMGDYSYVVNDAQITYATIGKFCSIAAMTRINPGNHPMHRATQAHFTYRSSAYFPGESDDTDFFDWRRQHHVHIGHDVWIGHGAVVLPGRNIGTGAVIAAGAIVTKDVPAYTIVAGNPARIVRRRFSEEVAGRLAKLAWWDWDHDKLREALPDFRKLAIEDFLTTYEAGASSSSSKRSAVA</sequence>
<proteinExistence type="inferred from homology"/>
<gene>
    <name evidence="2" type="ORF">FXB38_06095</name>
</gene>
<comment type="caution">
    <text evidence="2">The sequence shown here is derived from an EMBL/GenBank/DDBJ whole genome shotgun (WGS) entry which is preliminary data.</text>
</comment>
<comment type="similarity">
    <text evidence="1">Belongs to the transferase hexapeptide repeat family.</text>
</comment>
<dbReference type="NCBIfam" id="TIGR03308">
    <property type="entry name" value="phn_thr-fam"/>
    <property type="match status" value="1"/>
</dbReference>
<dbReference type="InterPro" id="IPR017694">
    <property type="entry name" value="Phosphonate_tfrase_rpt"/>
</dbReference>
<dbReference type="RefSeq" id="WP_148749859.1">
    <property type="nucleotide sequence ID" value="NZ_VSSR01000011.1"/>
</dbReference>
<keyword evidence="3" id="KW-1185">Reference proteome</keyword>
<name>A0A5S4WXL4_9BRAD</name>
<dbReference type="EMBL" id="VSSR01000011">
    <property type="protein sequence ID" value="TYL86824.1"/>
    <property type="molecule type" value="Genomic_DNA"/>
</dbReference>